<dbReference type="EMBL" id="MN740936">
    <property type="protein sequence ID" value="QHU18655.1"/>
    <property type="molecule type" value="Genomic_DNA"/>
</dbReference>
<accession>A0A6C0KL04</accession>
<dbReference type="AlphaFoldDB" id="A0A6C0KL04"/>
<organism evidence="1">
    <name type="scientific">viral metagenome</name>
    <dbReference type="NCBI Taxonomy" id="1070528"/>
    <lineage>
        <taxon>unclassified sequences</taxon>
        <taxon>metagenomes</taxon>
        <taxon>organismal metagenomes</taxon>
    </lineage>
</organism>
<evidence type="ECO:0000313" key="1">
    <source>
        <dbReference type="EMBL" id="QHU18655.1"/>
    </source>
</evidence>
<sequence>MAIPVPKYQNVSFQELIQYSHQNPNRNRTLESIEVIYTKPSEETSLDSMGLQGYQAYHLNPTGIISLMACISDPDYYSFAGLHGRKQRIIELATSLQEKTEELRATSLSRKRKKIHDLLGAVYNGSVLEDKDYADLFAGVSMMAEVQFVMIKSSVQENIEEGEKQYDSSLKGEVVFSSDPYLWKKDRPVWIADYRTRWIAIPSAKHSESIVTLLASWILQMEQTGWIVQWPEIEGTKTELVEQLSVLPSWQPSDKSLKKDTLAARLGKIKTMNVFTTWTAVSPASTT</sequence>
<name>A0A6C0KL04_9ZZZZ</name>
<reference evidence="1" key="1">
    <citation type="journal article" date="2020" name="Nature">
        <title>Giant virus diversity and host interactions through global metagenomics.</title>
        <authorList>
            <person name="Schulz F."/>
            <person name="Roux S."/>
            <person name="Paez-Espino D."/>
            <person name="Jungbluth S."/>
            <person name="Walsh D.A."/>
            <person name="Denef V.J."/>
            <person name="McMahon K.D."/>
            <person name="Konstantinidis K.T."/>
            <person name="Eloe-Fadrosh E.A."/>
            <person name="Kyrpides N.C."/>
            <person name="Woyke T."/>
        </authorList>
    </citation>
    <scope>NUCLEOTIDE SEQUENCE</scope>
    <source>
        <strain evidence="1">GVMAG-S-3300013006-158</strain>
    </source>
</reference>
<protein>
    <submittedName>
        <fullName evidence="1">Uncharacterized protein</fullName>
    </submittedName>
</protein>
<proteinExistence type="predicted"/>